<dbReference type="EMBL" id="KV454209">
    <property type="protein sequence ID" value="ODQ61206.1"/>
    <property type="molecule type" value="Genomic_DNA"/>
</dbReference>
<evidence type="ECO:0000313" key="3">
    <source>
        <dbReference type="Proteomes" id="UP000094112"/>
    </source>
</evidence>
<dbReference type="STRING" id="683960.A0A1E3P705"/>
<dbReference type="AlphaFoldDB" id="A0A1E3P705"/>
<reference evidence="2 3" key="1">
    <citation type="journal article" date="2016" name="Proc. Natl. Acad. Sci. U.S.A.">
        <title>Comparative genomics of biotechnologically important yeasts.</title>
        <authorList>
            <person name="Riley R."/>
            <person name="Haridas S."/>
            <person name="Wolfe K.H."/>
            <person name="Lopes M.R."/>
            <person name="Hittinger C.T."/>
            <person name="Goeker M."/>
            <person name="Salamov A.A."/>
            <person name="Wisecaver J.H."/>
            <person name="Long T.M."/>
            <person name="Calvey C.H."/>
            <person name="Aerts A.L."/>
            <person name="Barry K.W."/>
            <person name="Choi C."/>
            <person name="Clum A."/>
            <person name="Coughlan A.Y."/>
            <person name="Deshpande S."/>
            <person name="Douglass A.P."/>
            <person name="Hanson S.J."/>
            <person name="Klenk H.-P."/>
            <person name="LaButti K.M."/>
            <person name="Lapidus A."/>
            <person name="Lindquist E.A."/>
            <person name="Lipzen A.M."/>
            <person name="Meier-Kolthoff J.P."/>
            <person name="Ohm R.A."/>
            <person name="Otillar R.P."/>
            <person name="Pangilinan J.L."/>
            <person name="Peng Y."/>
            <person name="Rokas A."/>
            <person name="Rosa C.A."/>
            <person name="Scheuner C."/>
            <person name="Sibirny A.A."/>
            <person name="Slot J.C."/>
            <person name="Stielow J.B."/>
            <person name="Sun H."/>
            <person name="Kurtzman C.P."/>
            <person name="Blackwell M."/>
            <person name="Grigoriev I.V."/>
            <person name="Jeffries T.W."/>
        </authorList>
    </citation>
    <scope>NUCLEOTIDE SEQUENCE [LARGE SCALE GENOMIC DNA]</scope>
    <source>
        <strain evidence="3">ATCC 58044 / CBS 1984 / NCYC 433 / NRRL Y-366-8</strain>
    </source>
</reference>
<dbReference type="Gene3D" id="3.40.50.720">
    <property type="entry name" value="NAD(P)-binding Rossmann-like Domain"/>
    <property type="match status" value="1"/>
</dbReference>
<dbReference type="InterPro" id="IPR051783">
    <property type="entry name" value="NAD(P)-dependent_oxidoreduct"/>
</dbReference>
<dbReference type="GO" id="GO:0004029">
    <property type="term" value="F:aldehyde dehydrogenase (NAD+) activity"/>
    <property type="evidence" value="ECO:0007669"/>
    <property type="project" value="TreeGrafter"/>
</dbReference>
<dbReference type="PANTHER" id="PTHR48079">
    <property type="entry name" value="PROTEIN YEEZ"/>
    <property type="match status" value="1"/>
</dbReference>
<keyword evidence="3" id="KW-1185">Reference proteome</keyword>
<feature type="domain" description="NmrA-like" evidence="1">
    <location>
        <begin position="11"/>
        <end position="107"/>
    </location>
</feature>
<dbReference type="SUPFAM" id="SSF51735">
    <property type="entry name" value="NAD(P)-binding Rossmann-fold domains"/>
    <property type="match status" value="1"/>
</dbReference>
<accession>A0A1E3P705</accession>
<evidence type="ECO:0000259" key="1">
    <source>
        <dbReference type="Pfam" id="PF05368"/>
    </source>
</evidence>
<organism evidence="2 3">
    <name type="scientific">Wickerhamomyces anomalus (strain ATCC 58044 / CBS 1984 / NCYC 433 / NRRL Y-366-8)</name>
    <name type="common">Yeast</name>
    <name type="synonym">Hansenula anomala</name>
    <dbReference type="NCBI Taxonomy" id="683960"/>
    <lineage>
        <taxon>Eukaryota</taxon>
        <taxon>Fungi</taxon>
        <taxon>Dikarya</taxon>
        <taxon>Ascomycota</taxon>
        <taxon>Saccharomycotina</taxon>
        <taxon>Saccharomycetes</taxon>
        <taxon>Phaffomycetales</taxon>
        <taxon>Wickerhamomycetaceae</taxon>
        <taxon>Wickerhamomyces</taxon>
    </lineage>
</organism>
<dbReference type="GO" id="GO:0005737">
    <property type="term" value="C:cytoplasm"/>
    <property type="evidence" value="ECO:0007669"/>
    <property type="project" value="TreeGrafter"/>
</dbReference>
<name>A0A1E3P705_WICAA</name>
<dbReference type="InterPro" id="IPR008030">
    <property type="entry name" value="NmrA-like"/>
</dbReference>
<dbReference type="RefSeq" id="XP_019040413.1">
    <property type="nucleotide sequence ID" value="XM_019185537.1"/>
</dbReference>
<dbReference type="GeneID" id="30202783"/>
<dbReference type="InterPro" id="IPR036291">
    <property type="entry name" value="NAD(P)-bd_dom_sf"/>
</dbReference>
<sequence length="352" mass="39164">MSEESSTPFSKQRVLVLGATGYIGGEILFKLLKLPEFHNFEISTITRSSESASELSKLTQNRVNTIVGSLDDSSLLEEHLSNSDVVINAADVDNVNVGKSIAKIASKVEHPFLILHTSGTSVLGDEISATKGPSDKVYSDLKDNKEITNLPETQPHRPVDKIILSIQDSNPKWVKTVLISPPTIFGLNEGYIHRESVQIPLLIELSIKNKQAFTTYSGDYKWSHVHIDDLADLYIILLRNLLINGGKDIKTGKEGYYFAEVGVHYWKDISSRIARLLKEHKVLDNDSVAQLEPKDIRKLADGFEFAPLLWGTNAVSKAELGREYGWEPKFTTADLLHDIEASVDRAVERLGN</sequence>
<dbReference type="Pfam" id="PF05368">
    <property type="entry name" value="NmrA"/>
    <property type="match status" value="1"/>
</dbReference>
<dbReference type="OrthoDB" id="10262413at2759"/>
<proteinExistence type="predicted"/>
<dbReference type="Proteomes" id="UP000094112">
    <property type="component" value="Unassembled WGS sequence"/>
</dbReference>
<protein>
    <recommendedName>
        <fullName evidence="1">NmrA-like domain-containing protein</fullName>
    </recommendedName>
</protein>
<gene>
    <name evidence="2" type="ORF">WICANDRAFT_83407</name>
</gene>
<dbReference type="PANTHER" id="PTHR48079:SF6">
    <property type="entry name" value="NAD(P)-BINDING DOMAIN-CONTAINING PROTEIN-RELATED"/>
    <property type="match status" value="1"/>
</dbReference>
<evidence type="ECO:0000313" key="2">
    <source>
        <dbReference type="EMBL" id="ODQ61206.1"/>
    </source>
</evidence>